<evidence type="ECO:0000313" key="3">
    <source>
        <dbReference type="EMBL" id="KAK2612059.1"/>
    </source>
</evidence>
<dbReference type="AlphaFoldDB" id="A0AAJ0G1P9"/>
<comment type="similarity">
    <text evidence="1">Belongs to the asaB hydroxylase/desaturase family.</text>
</comment>
<feature type="compositionally biased region" description="Low complexity" evidence="2">
    <location>
        <begin position="1"/>
        <end position="14"/>
    </location>
</feature>
<dbReference type="EMBL" id="JASWJB010000021">
    <property type="protein sequence ID" value="KAK2612059.1"/>
    <property type="molecule type" value="Genomic_DNA"/>
</dbReference>
<evidence type="ECO:0000313" key="4">
    <source>
        <dbReference type="Proteomes" id="UP001251528"/>
    </source>
</evidence>
<comment type="caution">
    <text evidence="3">The sequence shown here is derived from an EMBL/GenBank/DDBJ whole genome shotgun (WGS) entry which is preliminary data.</text>
</comment>
<feature type="region of interest" description="Disordered" evidence="2">
    <location>
        <begin position="1"/>
        <end position="27"/>
    </location>
</feature>
<gene>
    <name evidence="3" type="ORF">QQS21_001908</name>
</gene>
<protein>
    <recommendedName>
        <fullName evidence="5">Methyltransferase</fullName>
    </recommendedName>
</protein>
<name>A0AAJ0G1P9_9HYPO</name>
<evidence type="ECO:0000256" key="2">
    <source>
        <dbReference type="SAM" id="MobiDB-lite"/>
    </source>
</evidence>
<dbReference type="PANTHER" id="PTHR34598">
    <property type="entry name" value="BLL6449 PROTEIN"/>
    <property type="match status" value="1"/>
</dbReference>
<organism evidence="3 4">
    <name type="scientific">Conoideocrella luteorostrata</name>
    <dbReference type="NCBI Taxonomy" id="1105319"/>
    <lineage>
        <taxon>Eukaryota</taxon>
        <taxon>Fungi</taxon>
        <taxon>Dikarya</taxon>
        <taxon>Ascomycota</taxon>
        <taxon>Pezizomycotina</taxon>
        <taxon>Sordariomycetes</taxon>
        <taxon>Hypocreomycetidae</taxon>
        <taxon>Hypocreales</taxon>
        <taxon>Clavicipitaceae</taxon>
        <taxon>Conoideocrella</taxon>
    </lineage>
</organism>
<dbReference type="InterPro" id="IPR044053">
    <property type="entry name" value="AsaB-like"/>
</dbReference>
<evidence type="ECO:0000256" key="1">
    <source>
        <dbReference type="ARBA" id="ARBA00023604"/>
    </source>
</evidence>
<reference evidence="3" key="1">
    <citation type="submission" date="2023-06" db="EMBL/GenBank/DDBJ databases">
        <title>Conoideocrella luteorostrata (Hypocreales: Clavicipitaceae), a potential biocontrol fungus for elongate hemlock scale in United States Christmas tree production areas.</title>
        <authorList>
            <person name="Barrett H."/>
            <person name="Lovett B."/>
            <person name="Macias A.M."/>
            <person name="Stajich J.E."/>
            <person name="Kasson M.T."/>
        </authorList>
    </citation>
    <scope>NUCLEOTIDE SEQUENCE</scope>
    <source>
        <strain evidence="3">ARSEF 14590</strain>
    </source>
</reference>
<evidence type="ECO:0008006" key="5">
    <source>
        <dbReference type="Google" id="ProtNLM"/>
    </source>
</evidence>
<dbReference type="Proteomes" id="UP001251528">
    <property type="component" value="Unassembled WGS sequence"/>
</dbReference>
<dbReference type="NCBIfam" id="NF041278">
    <property type="entry name" value="CmcJ_NvfI_EfuI"/>
    <property type="match status" value="1"/>
</dbReference>
<accession>A0AAJ0G1P9</accession>
<sequence length="296" mass="33791">MSSAAVHVSASNSSHLEDRAKSTSFENPHHVQTTLNFVKQNEDGSQQAPIYSADPESYERPTITIPATIHDVSGHELEYSLDSHGFQFYHHESKLKDFLDNERIRAEYYPETEQLLKDVTGASRVFVYGHTIRRSPKDWTAKGEPRGPIQLVHVDTSYDGAEMKARHYLPDEAARLLKSRYQIISVWRPIRTILKDPLALADANSTLESDLFPVKFIASDQGGEAWNVKPNPNIKWYFRYKQTPNTVTLIKLFDSKLDGRARRTPHSSFVDPATEHEGTRESIELRTLLFHPEDCD</sequence>
<dbReference type="PANTHER" id="PTHR34598:SF3">
    <property type="entry name" value="OXIDOREDUCTASE AN1597"/>
    <property type="match status" value="1"/>
</dbReference>
<dbReference type="GO" id="GO:0016491">
    <property type="term" value="F:oxidoreductase activity"/>
    <property type="evidence" value="ECO:0007669"/>
    <property type="project" value="InterPro"/>
</dbReference>
<proteinExistence type="inferred from homology"/>
<keyword evidence="4" id="KW-1185">Reference proteome</keyword>